<protein>
    <submittedName>
        <fullName evidence="5">Aldolase</fullName>
    </submittedName>
</protein>
<evidence type="ECO:0000256" key="3">
    <source>
        <dbReference type="ARBA" id="ARBA00023239"/>
    </source>
</evidence>
<dbReference type="STRING" id="1514971.AUR64_07440"/>
<dbReference type="GO" id="GO:0046872">
    <property type="term" value="F:metal ion binding"/>
    <property type="evidence" value="ECO:0007669"/>
    <property type="project" value="UniProtKB-KW"/>
</dbReference>
<dbReference type="Pfam" id="PF03328">
    <property type="entry name" value="HpcH_HpaI"/>
    <property type="match status" value="1"/>
</dbReference>
<reference evidence="5 6" key="1">
    <citation type="submission" date="2015-12" db="EMBL/GenBank/DDBJ databases">
        <title>Haloprofundus marisrubri gen. nov., sp. nov., an extremely halophilic archaeon isolated from the Discovery deep brine-seawater interface in the Red Sea.</title>
        <authorList>
            <person name="Zhang G."/>
            <person name="Stingl U."/>
            <person name="Rashid M."/>
        </authorList>
    </citation>
    <scope>NUCLEOTIDE SEQUENCE [LARGE SCALE GENOMIC DNA]</scope>
    <source>
        <strain evidence="5 6">SB9</strain>
    </source>
</reference>
<dbReference type="SUPFAM" id="SSF51621">
    <property type="entry name" value="Phosphoenolpyruvate/pyruvate domain"/>
    <property type="match status" value="1"/>
</dbReference>
<organism evidence="5 6">
    <name type="scientific">Haloprofundus marisrubri</name>
    <dbReference type="NCBI Taxonomy" id="1514971"/>
    <lineage>
        <taxon>Archaea</taxon>
        <taxon>Methanobacteriati</taxon>
        <taxon>Methanobacteriota</taxon>
        <taxon>Stenosarchaea group</taxon>
        <taxon>Halobacteria</taxon>
        <taxon>Halobacteriales</taxon>
        <taxon>Haloferacaceae</taxon>
        <taxon>Haloprofundus</taxon>
    </lineage>
</organism>
<keyword evidence="2" id="KW-0479">Metal-binding</keyword>
<keyword evidence="3" id="KW-0456">Lyase</keyword>
<proteinExistence type="inferred from homology"/>
<dbReference type="GO" id="GO:0016832">
    <property type="term" value="F:aldehyde-lyase activity"/>
    <property type="evidence" value="ECO:0007669"/>
    <property type="project" value="TreeGrafter"/>
</dbReference>
<dbReference type="Proteomes" id="UP000054387">
    <property type="component" value="Unassembled WGS sequence"/>
</dbReference>
<sequence length="262" mass="28288">MTDARTNALRETVDDGGVALGVLDGLYSPDVVELCGDLGVDFVWHDLEHAGPSPWDAATLSNLLRAADATGTELLVRIPVSEPALMRKVLDAGVRNVFLSRVRSAAELREAVRAARFEYEDEPGQRGLAAPRASRWGLADDYPATEDEEIFVGVTVENQRAVDEIDDILSVPELGFVFVGPYDLSVDTGHPGEVDHEEVQSRVETIRDATLDSDVALGGLGFGMDDVNEKVDQGYQILNVGSTMAGVAEMVSSRLDAFEGER</sequence>
<dbReference type="AlphaFoldDB" id="A0A0W1RCZ6"/>
<accession>A0A0W1RCZ6</accession>
<comment type="caution">
    <text evidence="5">The sequence shown here is derived from an EMBL/GenBank/DDBJ whole genome shotgun (WGS) entry which is preliminary data.</text>
</comment>
<dbReference type="InterPro" id="IPR040442">
    <property type="entry name" value="Pyrv_kinase-like_dom_sf"/>
</dbReference>
<name>A0A0W1RCZ6_9EURY</name>
<feature type="domain" description="HpcH/HpaI aldolase/citrate lyase" evidence="4">
    <location>
        <begin position="28"/>
        <end position="244"/>
    </location>
</feature>
<keyword evidence="6" id="KW-1185">Reference proteome</keyword>
<comment type="similarity">
    <text evidence="1">Belongs to the HpcH/HpaI aldolase family.</text>
</comment>
<dbReference type="InterPro" id="IPR015813">
    <property type="entry name" value="Pyrv/PenolPyrv_kinase-like_dom"/>
</dbReference>
<dbReference type="PANTHER" id="PTHR30502:SF0">
    <property type="entry name" value="PHOSPHOENOLPYRUVATE CARBOXYLASE FAMILY PROTEIN"/>
    <property type="match status" value="1"/>
</dbReference>
<evidence type="ECO:0000259" key="4">
    <source>
        <dbReference type="Pfam" id="PF03328"/>
    </source>
</evidence>
<dbReference type="Gene3D" id="3.20.20.60">
    <property type="entry name" value="Phosphoenolpyruvate-binding domains"/>
    <property type="match status" value="1"/>
</dbReference>
<evidence type="ECO:0000256" key="2">
    <source>
        <dbReference type="ARBA" id="ARBA00022723"/>
    </source>
</evidence>
<dbReference type="GO" id="GO:0005737">
    <property type="term" value="C:cytoplasm"/>
    <property type="evidence" value="ECO:0007669"/>
    <property type="project" value="TreeGrafter"/>
</dbReference>
<dbReference type="InterPro" id="IPR050251">
    <property type="entry name" value="HpcH-HpaI_aldolase"/>
</dbReference>
<evidence type="ECO:0000313" key="5">
    <source>
        <dbReference type="EMBL" id="KTG10991.1"/>
    </source>
</evidence>
<dbReference type="InterPro" id="IPR005000">
    <property type="entry name" value="Aldolase/citrate-lyase_domain"/>
</dbReference>
<gene>
    <name evidence="5" type="ORF">AUR64_07440</name>
</gene>
<dbReference type="EMBL" id="LOPU01000016">
    <property type="protein sequence ID" value="KTG10991.1"/>
    <property type="molecule type" value="Genomic_DNA"/>
</dbReference>
<dbReference type="PANTHER" id="PTHR30502">
    <property type="entry name" value="2-KETO-3-DEOXY-L-RHAMNONATE ALDOLASE"/>
    <property type="match status" value="1"/>
</dbReference>
<evidence type="ECO:0000256" key="1">
    <source>
        <dbReference type="ARBA" id="ARBA00005568"/>
    </source>
</evidence>
<dbReference type="RefSeq" id="WP_058580790.1">
    <property type="nucleotide sequence ID" value="NZ_LOPU01000016.1"/>
</dbReference>
<evidence type="ECO:0000313" key="6">
    <source>
        <dbReference type="Proteomes" id="UP000054387"/>
    </source>
</evidence>
<dbReference type="OrthoDB" id="142679at2157"/>